<organism evidence="2 3">
    <name type="scientific">Solanum tuberosum</name>
    <name type="common">Potato</name>
    <dbReference type="NCBI Taxonomy" id="4113"/>
    <lineage>
        <taxon>Eukaryota</taxon>
        <taxon>Viridiplantae</taxon>
        <taxon>Streptophyta</taxon>
        <taxon>Embryophyta</taxon>
        <taxon>Tracheophyta</taxon>
        <taxon>Spermatophyta</taxon>
        <taxon>Magnoliopsida</taxon>
        <taxon>eudicotyledons</taxon>
        <taxon>Gunneridae</taxon>
        <taxon>Pentapetalae</taxon>
        <taxon>asterids</taxon>
        <taxon>lamiids</taxon>
        <taxon>Solanales</taxon>
        <taxon>Solanaceae</taxon>
        <taxon>Solanoideae</taxon>
        <taxon>Solaneae</taxon>
        <taxon>Solanum</taxon>
    </lineage>
</organism>
<protein>
    <recommendedName>
        <fullName evidence="1">RNase H type-1 domain-containing protein</fullName>
    </recommendedName>
</protein>
<evidence type="ECO:0000313" key="2">
    <source>
        <dbReference type="EMBL" id="KAH0773494.1"/>
    </source>
</evidence>
<gene>
    <name evidence="2" type="ORF">KY290_010631</name>
</gene>
<dbReference type="SUPFAM" id="SSF53098">
    <property type="entry name" value="Ribonuclease H-like"/>
    <property type="match status" value="1"/>
</dbReference>
<proteinExistence type="predicted"/>
<dbReference type="InterPro" id="IPR053151">
    <property type="entry name" value="RNase_H-like"/>
</dbReference>
<dbReference type="InterPro" id="IPR036397">
    <property type="entry name" value="RNaseH_sf"/>
</dbReference>
<evidence type="ECO:0000313" key="3">
    <source>
        <dbReference type="Proteomes" id="UP000826656"/>
    </source>
</evidence>
<dbReference type="InterPro" id="IPR002156">
    <property type="entry name" value="RNaseH_domain"/>
</dbReference>
<dbReference type="PANTHER" id="PTHR47723:SF7">
    <property type="entry name" value="RNASE H FAMILY PROTEIN"/>
    <property type="match status" value="1"/>
</dbReference>
<name>A0ABQ7VYE9_SOLTU</name>
<evidence type="ECO:0000259" key="1">
    <source>
        <dbReference type="Pfam" id="PF13456"/>
    </source>
</evidence>
<feature type="domain" description="RNase H type-1" evidence="1">
    <location>
        <begin position="51"/>
        <end position="143"/>
    </location>
</feature>
<dbReference type="InterPro" id="IPR012337">
    <property type="entry name" value="RNaseH-like_sf"/>
</dbReference>
<dbReference type="Pfam" id="PF13456">
    <property type="entry name" value="RVT_3"/>
    <property type="match status" value="1"/>
</dbReference>
<dbReference type="EMBL" id="JAIVGD010000005">
    <property type="protein sequence ID" value="KAH0773494.1"/>
    <property type="molecule type" value="Genomic_DNA"/>
</dbReference>
<keyword evidence="3" id="KW-1185">Reference proteome</keyword>
<dbReference type="CDD" id="cd06222">
    <property type="entry name" value="RNase_H_like"/>
    <property type="match status" value="1"/>
</dbReference>
<dbReference type="Gene3D" id="3.30.420.10">
    <property type="entry name" value="Ribonuclease H-like superfamily/Ribonuclease H"/>
    <property type="match status" value="1"/>
</dbReference>
<reference evidence="2 3" key="1">
    <citation type="journal article" date="2021" name="bioRxiv">
        <title>Chromosome-scale and haplotype-resolved genome assembly of a tetraploid potato cultivar.</title>
        <authorList>
            <person name="Sun H."/>
            <person name="Jiao W.-B."/>
            <person name="Krause K."/>
            <person name="Campoy J.A."/>
            <person name="Goel M."/>
            <person name="Folz-Donahue K."/>
            <person name="Kukat C."/>
            <person name="Huettel B."/>
            <person name="Schneeberger K."/>
        </authorList>
    </citation>
    <scope>NUCLEOTIDE SEQUENCE [LARGE SCALE GENOMIC DNA]</scope>
    <source>
        <strain evidence="2">SolTubOtavaFocal</strain>
        <tissue evidence="2">Leaves</tissue>
    </source>
</reference>
<dbReference type="PANTHER" id="PTHR47723">
    <property type="entry name" value="OS05G0353850 PROTEIN"/>
    <property type="match status" value="1"/>
</dbReference>
<comment type="caution">
    <text evidence="2">The sequence shown here is derived from an EMBL/GenBank/DDBJ whole genome shotgun (WGS) entry which is preliminary data.</text>
</comment>
<accession>A0ABQ7VYE9</accession>
<sequence length="176" mass="20112">MEADNTGCSAKYGGKQSSIARLIHMIETCQHETKIRIIKWNRPPNNIHKLNTDGSALNNPRKIGGERILRDSNGNMAYAFTIPLGIHTNYQAKTQATTHGIYWFVQHGYERIIFVVDLKLLTKWINNNIKPPWKIQQHLKDLLNLTVNWSILNAFTPLEKLTAHRISSAKEVTSQI</sequence>
<dbReference type="InterPro" id="IPR044730">
    <property type="entry name" value="RNase_H-like_dom_plant"/>
</dbReference>
<dbReference type="Proteomes" id="UP000826656">
    <property type="component" value="Unassembled WGS sequence"/>
</dbReference>